<proteinExistence type="inferred from homology"/>
<dbReference type="GO" id="GO:0005874">
    <property type="term" value="C:microtubule"/>
    <property type="evidence" value="ECO:0007669"/>
    <property type="project" value="UniProtKB-KW"/>
</dbReference>
<dbReference type="InterPro" id="IPR027640">
    <property type="entry name" value="Kinesin-like_fam"/>
</dbReference>
<feature type="region of interest" description="Disordered" evidence="12">
    <location>
        <begin position="471"/>
        <end position="500"/>
    </location>
</feature>
<dbReference type="OMA" id="FRTGHNE"/>
<dbReference type="GO" id="GO:0051231">
    <property type="term" value="P:spindle elongation"/>
    <property type="evidence" value="ECO:0007669"/>
    <property type="project" value="TreeGrafter"/>
</dbReference>
<keyword evidence="7 10" id="KW-0505">Motor protein</keyword>
<dbReference type="GO" id="GO:0008017">
    <property type="term" value="F:microtubule binding"/>
    <property type="evidence" value="ECO:0007669"/>
    <property type="project" value="InterPro"/>
</dbReference>
<reference evidence="14" key="2">
    <citation type="submission" date="2022-06" db="UniProtKB">
        <authorList>
            <consortium name="EnsemblMetazoa"/>
        </authorList>
    </citation>
    <scope>IDENTIFICATION</scope>
    <source>
        <strain evidence="14">DF5081</strain>
    </source>
</reference>
<evidence type="ECO:0000256" key="3">
    <source>
        <dbReference type="ARBA" id="ARBA00022701"/>
    </source>
</evidence>
<dbReference type="GO" id="GO:0005524">
    <property type="term" value="F:ATP binding"/>
    <property type="evidence" value="ECO:0007669"/>
    <property type="project" value="UniProtKB-UniRule"/>
</dbReference>
<evidence type="ECO:0000259" key="13">
    <source>
        <dbReference type="PROSITE" id="PS50067"/>
    </source>
</evidence>
<keyword evidence="2" id="KW-0963">Cytoplasm</keyword>
<dbReference type="PRINTS" id="PR00380">
    <property type="entry name" value="KINESINHEAVY"/>
</dbReference>
<dbReference type="CDD" id="cd00106">
    <property type="entry name" value="KISc"/>
    <property type="match status" value="1"/>
</dbReference>
<name>A0A8R1DR86_CAEJA</name>
<dbReference type="InterPro" id="IPR036961">
    <property type="entry name" value="Kinesin_motor_dom_sf"/>
</dbReference>
<evidence type="ECO:0000256" key="12">
    <source>
        <dbReference type="SAM" id="MobiDB-lite"/>
    </source>
</evidence>
<evidence type="ECO:0000256" key="9">
    <source>
        <dbReference type="ARBA" id="ARBA00034704"/>
    </source>
</evidence>
<dbReference type="AlphaFoldDB" id="A0A8R1DR86"/>
<organism evidence="14 15">
    <name type="scientific">Caenorhabditis japonica</name>
    <dbReference type="NCBI Taxonomy" id="281687"/>
    <lineage>
        <taxon>Eukaryota</taxon>
        <taxon>Metazoa</taxon>
        <taxon>Ecdysozoa</taxon>
        <taxon>Nematoda</taxon>
        <taxon>Chromadorea</taxon>
        <taxon>Rhabditida</taxon>
        <taxon>Rhabditina</taxon>
        <taxon>Rhabditomorpha</taxon>
        <taxon>Rhabditoidea</taxon>
        <taxon>Rhabditidae</taxon>
        <taxon>Peloderinae</taxon>
        <taxon>Caenorhabditis</taxon>
    </lineage>
</organism>
<evidence type="ECO:0000256" key="10">
    <source>
        <dbReference type="PROSITE-ProRule" id="PRU00283"/>
    </source>
</evidence>
<dbReference type="SMART" id="SM00129">
    <property type="entry name" value="KISc"/>
    <property type="match status" value="1"/>
</dbReference>
<dbReference type="FunFam" id="3.40.850.10:FF:000019">
    <property type="entry name" value="Kinesin-like protein KIN-5D"/>
    <property type="match status" value="1"/>
</dbReference>
<evidence type="ECO:0000313" key="14">
    <source>
        <dbReference type="EnsemblMetazoa" id="CJA09713.1"/>
    </source>
</evidence>
<dbReference type="GO" id="GO:0005875">
    <property type="term" value="C:microtubule associated complex"/>
    <property type="evidence" value="ECO:0007669"/>
    <property type="project" value="TreeGrafter"/>
</dbReference>
<feature type="coiled-coil region" evidence="11">
    <location>
        <begin position="347"/>
        <end position="396"/>
    </location>
</feature>
<dbReference type="PROSITE" id="PS50067">
    <property type="entry name" value="KINESIN_MOTOR_2"/>
    <property type="match status" value="1"/>
</dbReference>
<dbReference type="PANTHER" id="PTHR47969:SF15">
    <property type="entry name" value="CHROMOSOME-ASSOCIATED KINESIN KIF4A-RELATED"/>
    <property type="match status" value="1"/>
</dbReference>
<dbReference type="GO" id="GO:0007018">
    <property type="term" value="P:microtubule-based movement"/>
    <property type="evidence" value="ECO:0007669"/>
    <property type="project" value="InterPro"/>
</dbReference>
<reference evidence="15" key="1">
    <citation type="submission" date="2010-08" db="EMBL/GenBank/DDBJ databases">
        <authorList>
            <consortium name="Caenorhabditis japonica Sequencing Consortium"/>
            <person name="Wilson R.K."/>
        </authorList>
    </citation>
    <scope>NUCLEOTIDE SEQUENCE [LARGE SCALE GENOMIC DNA]</scope>
    <source>
        <strain evidence="15">DF5081</strain>
    </source>
</reference>
<feature type="region of interest" description="Disordered" evidence="12">
    <location>
        <begin position="844"/>
        <end position="863"/>
    </location>
</feature>
<sequence length="863" mass="98901">MSCYIKVYGRVRPSTSSNQQIALTVVDKLRVKVEADGKCEKLYELHRIFAEDIAQEDVFTTAAKKMVEECTEGINGTIFAYGQTGSGKTHTMLGPADSWSDPVAKGLIPRSVEHLFAQLELKAQECQKFSFKVNVEFVELYNDDIFDLLRSDSNKITLRDTGNDITLVGAKSESVDNSLDLMHVVKRGWQSRRTAATAMNRDSSRSHALLIIKVCTEEVTGSLKTNRSSILNLVDLAGSERQSHTKASGERLKEATNINSSLTVLGRCIRLLSKPATAQSFIPYRDSHLTHILKNSLGGNSKTAVIVNMHPDRSFVAESSSTLQFAEACTMIKNRVLRNEVMSGDQENSYKKAIHELRQEIDETRAKAREEFARRLEESEKNYHQLLAESTALKSEHTELRFKYNVGLVRYAMEAHNEDLPMFIKEYVMASGPEKEIIGKTIALELDATNKRCQLLQDQRDELRERLQQSLNSTIPMQTPLGKQRRQSSRPQRRETVYKHSPSRLAELAVEDDQLQEAELRVATLENDIQVIRAKLEKVTEEKFKAEEVHADVISRLEKKLADVTEQLINSEADNDELVSKVQGSKSTLDQLLTIIKENERSIDSLKKDRQEVESQLVEQMNEMEKHYGSQIKNSAEQISDLKSRLDAYDQKIEEARVLRLRLEESQNKEKELEKMIENFRKQHDDDRREYREDIRRVKANMEKELSDQQKSLDLLQNELEKSVRTSNKQKSEASLQFEVKMENLKKMFEATRVSEIEHIEEDLREKLGSMWRPKENAYEKEISALKKKVEILEKARSEDSAIINNQLVSGKEHKLKYVDKLRQEAVEKDAKIETLRRQLDALQKSGQGEGRRVLRSRNTEGN</sequence>
<dbReference type="Pfam" id="PF00225">
    <property type="entry name" value="Kinesin"/>
    <property type="match status" value="1"/>
</dbReference>
<feature type="coiled-coil region" evidence="11">
    <location>
        <begin position="508"/>
        <end position="733"/>
    </location>
</feature>
<evidence type="ECO:0000256" key="8">
    <source>
        <dbReference type="ARBA" id="ARBA00023212"/>
    </source>
</evidence>
<feature type="domain" description="Kinesin motor" evidence="13">
    <location>
        <begin position="4"/>
        <end position="332"/>
    </location>
</feature>
<dbReference type="Gene3D" id="3.40.850.10">
    <property type="entry name" value="Kinesin motor domain"/>
    <property type="match status" value="1"/>
</dbReference>
<evidence type="ECO:0000256" key="6">
    <source>
        <dbReference type="ARBA" id="ARBA00023054"/>
    </source>
</evidence>
<comment type="similarity">
    <text evidence="9">Belongs to the TRAFAC class myosin-kinesin ATPase superfamily. Kinesin family. KIN-5/BimC subfamily.</text>
</comment>
<feature type="binding site" evidence="10">
    <location>
        <begin position="82"/>
        <end position="89"/>
    </location>
    <ligand>
        <name>ATP</name>
        <dbReference type="ChEBI" id="CHEBI:30616"/>
    </ligand>
</feature>
<evidence type="ECO:0000256" key="4">
    <source>
        <dbReference type="ARBA" id="ARBA00022741"/>
    </source>
</evidence>
<protein>
    <submittedName>
        <fullName evidence="14">Kinesin motor domain-containing protein</fullName>
    </submittedName>
</protein>
<comment type="subcellular location">
    <subcellularLocation>
        <location evidence="1">Cytoplasm</location>
        <location evidence="1">Cytoskeleton</location>
    </subcellularLocation>
</comment>
<accession>A0A8R1DR86</accession>
<dbReference type="EnsemblMetazoa" id="CJA09713.1">
    <property type="protein sequence ID" value="CJA09713.1"/>
    <property type="gene ID" value="WBGene00128917"/>
</dbReference>
<dbReference type="SUPFAM" id="SSF52540">
    <property type="entry name" value="P-loop containing nucleoside triphosphate hydrolases"/>
    <property type="match status" value="1"/>
</dbReference>
<dbReference type="InterPro" id="IPR001752">
    <property type="entry name" value="Kinesin_motor_dom"/>
</dbReference>
<keyword evidence="15" id="KW-1185">Reference proteome</keyword>
<dbReference type="InterPro" id="IPR027417">
    <property type="entry name" value="P-loop_NTPase"/>
</dbReference>
<dbReference type="Proteomes" id="UP000005237">
    <property type="component" value="Unassembled WGS sequence"/>
</dbReference>
<dbReference type="PANTHER" id="PTHR47969">
    <property type="entry name" value="CHROMOSOME-ASSOCIATED KINESIN KIF4A-RELATED"/>
    <property type="match status" value="1"/>
</dbReference>
<keyword evidence="8" id="KW-0206">Cytoskeleton</keyword>
<evidence type="ECO:0000256" key="1">
    <source>
        <dbReference type="ARBA" id="ARBA00004245"/>
    </source>
</evidence>
<dbReference type="Gene3D" id="1.10.287.1490">
    <property type="match status" value="1"/>
</dbReference>
<evidence type="ECO:0000256" key="11">
    <source>
        <dbReference type="SAM" id="Coils"/>
    </source>
</evidence>
<evidence type="ECO:0000313" key="15">
    <source>
        <dbReference type="Proteomes" id="UP000005237"/>
    </source>
</evidence>
<evidence type="ECO:0000256" key="5">
    <source>
        <dbReference type="ARBA" id="ARBA00022840"/>
    </source>
</evidence>
<keyword evidence="3" id="KW-0493">Microtubule</keyword>
<evidence type="ECO:0000256" key="7">
    <source>
        <dbReference type="ARBA" id="ARBA00023175"/>
    </source>
</evidence>
<keyword evidence="4 10" id="KW-0547">Nucleotide-binding</keyword>
<dbReference type="GO" id="GO:0007052">
    <property type="term" value="P:mitotic spindle organization"/>
    <property type="evidence" value="ECO:0007669"/>
    <property type="project" value="TreeGrafter"/>
</dbReference>
<dbReference type="GO" id="GO:0003777">
    <property type="term" value="F:microtubule motor activity"/>
    <property type="evidence" value="ECO:0007669"/>
    <property type="project" value="InterPro"/>
</dbReference>
<evidence type="ECO:0000256" key="2">
    <source>
        <dbReference type="ARBA" id="ARBA00022490"/>
    </source>
</evidence>
<keyword evidence="6 11" id="KW-0175">Coiled coil</keyword>
<keyword evidence="5 10" id="KW-0067">ATP-binding</keyword>